<evidence type="ECO:0000256" key="1">
    <source>
        <dbReference type="SAM" id="MobiDB-lite"/>
    </source>
</evidence>
<gene>
    <name evidence="2" type="ORF">GCM10007183_11150</name>
    <name evidence="3" type="ORF">SAMEA4412661_01081</name>
</gene>
<dbReference type="Proteomes" id="UP000243706">
    <property type="component" value="Chromosome 1"/>
</dbReference>
<dbReference type="OrthoDB" id="2414382at2"/>
<name>A0A240C4A1_9STAP</name>
<dbReference type="AlphaFoldDB" id="A0A240C4A1"/>
<feature type="compositionally biased region" description="Acidic residues" evidence="1">
    <location>
        <begin position="56"/>
        <end position="68"/>
    </location>
</feature>
<protein>
    <submittedName>
        <fullName evidence="3">Putative staphylococcal protein</fullName>
    </submittedName>
</protein>
<dbReference type="Proteomes" id="UP000652995">
    <property type="component" value="Unassembled WGS sequence"/>
</dbReference>
<feature type="region of interest" description="Disordered" evidence="1">
    <location>
        <begin position="23"/>
        <end position="113"/>
    </location>
</feature>
<dbReference type="RefSeq" id="WP_095116744.1">
    <property type="nucleotide sequence ID" value="NZ_BMCB01000005.1"/>
</dbReference>
<evidence type="ECO:0000313" key="4">
    <source>
        <dbReference type="Proteomes" id="UP000243706"/>
    </source>
</evidence>
<accession>A0A240C4A1</accession>
<reference evidence="3 4" key="2">
    <citation type="submission" date="2017-06" db="EMBL/GenBank/DDBJ databases">
        <authorList>
            <consortium name="Pathogen Informatics"/>
        </authorList>
    </citation>
    <scope>NUCLEOTIDE SEQUENCE [LARGE SCALE GENOMIC DNA]</scope>
    <source>
        <strain evidence="3 4">NCTC13833</strain>
    </source>
</reference>
<proteinExistence type="predicted"/>
<feature type="compositionally biased region" description="Polar residues" evidence="1">
    <location>
        <begin position="93"/>
        <end position="104"/>
    </location>
</feature>
<reference evidence="2" key="4">
    <citation type="submission" date="2024-05" db="EMBL/GenBank/DDBJ databases">
        <authorList>
            <person name="Sun Q."/>
            <person name="Sedlacek I."/>
        </authorList>
    </citation>
    <scope>NUCLEOTIDE SEQUENCE</scope>
    <source>
        <strain evidence="2">CCM 4175</strain>
    </source>
</reference>
<keyword evidence="5" id="KW-1185">Reference proteome</keyword>
<organism evidence="3 4">
    <name type="scientific">Staphylococcus muscae</name>
    <dbReference type="NCBI Taxonomy" id="1294"/>
    <lineage>
        <taxon>Bacteria</taxon>
        <taxon>Bacillati</taxon>
        <taxon>Bacillota</taxon>
        <taxon>Bacilli</taxon>
        <taxon>Bacillales</taxon>
        <taxon>Staphylococcaceae</taxon>
        <taxon>Staphylococcus</taxon>
    </lineage>
</organism>
<reference evidence="2" key="1">
    <citation type="journal article" date="2014" name="Int. J. Syst. Evol. Microbiol.">
        <title>Complete genome of a new Firmicutes species belonging to the dominant human colonic microbiota ('Ruminococcus bicirculans') reveals two chromosomes and a selective capacity to utilize plant glucans.</title>
        <authorList>
            <consortium name="NISC Comparative Sequencing Program"/>
            <person name="Wegmann U."/>
            <person name="Louis P."/>
            <person name="Goesmann A."/>
            <person name="Henrissat B."/>
            <person name="Duncan S.H."/>
            <person name="Flint H.J."/>
        </authorList>
    </citation>
    <scope>NUCLEOTIDE SEQUENCE</scope>
    <source>
        <strain evidence="2">CCM 4175</strain>
    </source>
</reference>
<feature type="compositionally biased region" description="Basic and acidic residues" evidence="1">
    <location>
        <begin position="39"/>
        <end position="52"/>
    </location>
</feature>
<evidence type="ECO:0000313" key="2">
    <source>
        <dbReference type="EMBL" id="GGA88722.1"/>
    </source>
</evidence>
<reference evidence="5" key="3">
    <citation type="journal article" date="2019" name="Int. J. Syst. Evol. Microbiol.">
        <title>The Global Catalogue of Microorganisms (GCM) 10K type strain sequencing project: providing services to taxonomists for standard genome sequencing and annotation.</title>
        <authorList>
            <consortium name="The Broad Institute Genomics Platform"/>
            <consortium name="The Broad Institute Genome Sequencing Center for Infectious Disease"/>
            <person name="Wu L."/>
            <person name="Ma J."/>
        </authorList>
    </citation>
    <scope>NUCLEOTIDE SEQUENCE [LARGE SCALE GENOMIC DNA]</scope>
    <source>
        <strain evidence="5">CCM 4175</strain>
    </source>
</reference>
<evidence type="ECO:0000313" key="5">
    <source>
        <dbReference type="Proteomes" id="UP000652995"/>
    </source>
</evidence>
<dbReference type="EMBL" id="LT906464">
    <property type="protein sequence ID" value="SNW02442.1"/>
    <property type="molecule type" value="Genomic_DNA"/>
</dbReference>
<sequence length="204" mass="23887">MSMGFIIFLITIAFSLFSAMGDKQHEKRQQHQPPRPKKHLDTPEKGFFEKVQESLAEIEEAFSEQEQPDTEKPAEPSQQQKPVEQPKRPEVVQTENTTQSTVSSRRNDGEQQRQRLNDMVAERMNQLDNELHRERQKQLARVERRARMIIEDEYLSNRTKQIKLKALMDTTNVKNASDRKMAFSENEVINGVIWSEILNKPKQL</sequence>
<dbReference type="EMBL" id="BMCB01000005">
    <property type="protein sequence ID" value="GGA88722.1"/>
    <property type="molecule type" value="Genomic_DNA"/>
</dbReference>
<evidence type="ECO:0000313" key="3">
    <source>
        <dbReference type="EMBL" id="SNW02442.1"/>
    </source>
</evidence>